<proteinExistence type="predicted"/>
<sequence>MHPPSGFTSLLDGWKQQSNQYADNGDDDQEFDESET</sequence>
<organism evidence="2 3">
    <name type="scientific">Blastopirellula marina DSM 3645</name>
    <dbReference type="NCBI Taxonomy" id="314230"/>
    <lineage>
        <taxon>Bacteria</taxon>
        <taxon>Pseudomonadati</taxon>
        <taxon>Planctomycetota</taxon>
        <taxon>Planctomycetia</taxon>
        <taxon>Pirellulales</taxon>
        <taxon>Pirellulaceae</taxon>
        <taxon>Blastopirellula</taxon>
    </lineage>
</organism>
<protein>
    <submittedName>
        <fullName evidence="2">Uncharacterized protein</fullName>
    </submittedName>
</protein>
<evidence type="ECO:0000313" key="2">
    <source>
        <dbReference type="EMBL" id="EAQ82127.1"/>
    </source>
</evidence>
<evidence type="ECO:0000313" key="3">
    <source>
        <dbReference type="Proteomes" id="UP000004358"/>
    </source>
</evidence>
<evidence type="ECO:0000256" key="1">
    <source>
        <dbReference type="SAM" id="MobiDB-lite"/>
    </source>
</evidence>
<dbReference type="Proteomes" id="UP000004358">
    <property type="component" value="Unassembled WGS sequence"/>
</dbReference>
<dbReference type="EMBL" id="AANZ01000002">
    <property type="protein sequence ID" value="EAQ82127.1"/>
    <property type="molecule type" value="Genomic_DNA"/>
</dbReference>
<dbReference type="AlphaFoldDB" id="A3ZMF4"/>
<reference evidence="2 3" key="1">
    <citation type="submission" date="2006-02" db="EMBL/GenBank/DDBJ databases">
        <authorList>
            <person name="Amann R."/>
            <person name="Ferriera S."/>
            <person name="Johnson J."/>
            <person name="Kravitz S."/>
            <person name="Halpern A."/>
            <person name="Remington K."/>
            <person name="Beeson K."/>
            <person name="Tran B."/>
            <person name="Rogers Y.-H."/>
            <person name="Friedman R."/>
            <person name="Venter J.C."/>
        </authorList>
    </citation>
    <scope>NUCLEOTIDE SEQUENCE [LARGE SCALE GENOMIC DNA]</scope>
    <source>
        <strain evidence="2 3">DSM 3645</strain>
    </source>
</reference>
<feature type="region of interest" description="Disordered" evidence="1">
    <location>
        <begin position="1"/>
        <end position="36"/>
    </location>
</feature>
<dbReference type="HOGENOM" id="CLU_3354850_0_0_0"/>
<gene>
    <name evidence="2" type="ORF">DSM3645_00395</name>
</gene>
<accession>A3ZMF4</accession>
<comment type="caution">
    <text evidence="2">The sequence shown here is derived from an EMBL/GenBank/DDBJ whole genome shotgun (WGS) entry which is preliminary data.</text>
</comment>
<feature type="compositionally biased region" description="Acidic residues" evidence="1">
    <location>
        <begin position="24"/>
        <end position="36"/>
    </location>
</feature>
<dbReference type="STRING" id="314230.DSM3645_00395"/>
<name>A3ZMF4_9BACT</name>